<dbReference type="InterPro" id="IPR002225">
    <property type="entry name" value="3Beta_OHSteriod_DH/Estase"/>
</dbReference>
<feature type="domain" description="3-beta hydroxysteroid dehydrogenase/isomerase" evidence="1">
    <location>
        <begin position="5"/>
        <end position="251"/>
    </location>
</feature>
<protein>
    <submittedName>
        <fullName evidence="2">NAD-dependent epimerase/dehydratase family protein</fullName>
    </submittedName>
</protein>
<dbReference type="RefSeq" id="WP_344682580.1">
    <property type="nucleotide sequence ID" value="NZ_BAAAUX010000019.1"/>
</dbReference>
<dbReference type="Proteomes" id="UP001500979">
    <property type="component" value="Unassembled WGS sequence"/>
</dbReference>
<keyword evidence="3" id="KW-1185">Reference proteome</keyword>
<sequence length="325" mass="34258">MRAFVTGGSGFVGRRLIGRLVQDGHAVRALARSDAAANRVAEVGAEPVSGDLSDPVGLGEAMSGSEVVFHSAARTTRGGGWKAFERDNITGTRNLLDGARRAGVRRVVHVGTEAALMAGQALVGVDETAPLRPDSPAAYPASKARAERAVIDANGVGLETVVLRPRLVWGAGDTTVLPELVAAVRAGRFAWIGGGRHLTDTTHVDNVVRGLLLAAEHGRPGEAYFVTDGEPVVFRDFVTDLLATRGIAPPGRSVPALPARLLTRVAEGTWSTFRLRGTPPLDYMSLWLSSQECTIDITKARDELGYAPVRTRAQGFAELLDAAGG</sequence>
<evidence type="ECO:0000259" key="1">
    <source>
        <dbReference type="Pfam" id="PF01073"/>
    </source>
</evidence>
<comment type="caution">
    <text evidence="2">The sequence shown here is derived from an EMBL/GenBank/DDBJ whole genome shotgun (WGS) entry which is preliminary data.</text>
</comment>
<name>A0ABN3VGS4_9PSEU</name>
<evidence type="ECO:0000313" key="3">
    <source>
        <dbReference type="Proteomes" id="UP001500979"/>
    </source>
</evidence>
<reference evidence="2 3" key="1">
    <citation type="journal article" date="2019" name="Int. J. Syst. Evol. Microbiol.">
        <title>The Global Catalogue of Microorganisms (GCM) 10K type strain sequencing project: providing services to taxonomists for standard genome sequencing and annotation.</title>
        <authorList>
            <consortium name="The Broad Institute Genomics Platform"/>
            <consortium name="The Broad Institute Genome Sequencing Center for Infectious Disease"/>
            <person name="Wu L."/>
            <person name="Ma J."/>
        </authorList>
    </citation>
    <scope>NUCLEOTIDE SEQUENCE [LARGE SCALE GENOMIC DNA]</scope>
    <source>
        <strain evidence="2 3">JCM 9383</strain>
    </source>
</reference>
<proteinExistence type="predicted"/>
<dbReference type="InterPro" id="IPR051783">
    <property type="entry name" value="NAD(P)-dependent_oxidoreduct"/>
</dbReference>
<dbReference type="SUPFAM" id="SSF51735">
    <property type="entry name" value="NAD(P)-binding Rossmann-fold domains"/>
    <property type="match status" value="1"/>
</dbReference>
<dbReference type="Pfam" id="PF01073">
    <property type="entry name" value="3Beta_HSD"/>
    <property type="match status" value="1"/>
</dbReference>
<organism evidence="2 3">
    <name type="scientific">Saccharopolyspora taberi</name>
    <dbReference type="NCBI Taxonomy" id="60895"/>
    <lineage>
        <taxon>Bacteria</taxon>
        <taxon>Bacillati</taxon>
        <taxon>Actinomycetota</taxon>
        <taxon>Actinomycetes</taxon>
        <taxon>Pseudonocardiales</taxon>
        <taxon>Pseudonocardiaceae</taxon>
        <taxon>Saccharopolyspora</taxon>
    </lineage>
</organism>
<accession>A0ABN3VGS4</accession>
<dbReference type="PANTHER" id="PTHR48079:SF6">
    <property type="entry name" value="NAD(P)-BINDING DOMAIN-CONTAINING PROTEIN-RELATED"/>
    <property type="match status" value="1"/>
</dbReference>
<dbReference type="PANTHER" id="PTHR48079">
    <property type="entry name" value="PROTEIN YEEZ"/>
    <property type="match status" value="1"/>
</dbReference>
<dbReference type="Gene3D" id="3.40.50.720">
    <property type="entry name" value="NAD(P)-binding Rossmann-like Domain"/>
    <property type="match status" value="1"/>
</dbReference>
<dbReference type="EMBL" id="BAAAUX010000019">
    <property type="protein sequence ID" value="GAA2803827.1"/>
    <property type="molecule type" value="Genomic_DNA"/>
</dbReference>
<evidence type="ECO:0000313" key="2">
    <source>
        <dbReference type="EMBL" id="GAA2803827.1"/>
    </source>
</evidence>
<gene>
    <name evidence="2" type="ORF">GCM10010470_43730</name>
</gene>
<dbReference type="InterPro" id="IPR036291">
    <property type="entry name" value="NAD(P)-bd_dom_sf"/>
</dbReference>